<dbReference type="STRING" id="883114.HMPREF9709_01860"/>
<keyword evidence="2" id="KW-1185">Reference proteome</keyword>
<comment type="caution">
    <text evidence="1">The sequence shown here is derived from an EMBL/GenBank/DDBJ whole genome shotgun (WGS) entry which is preliminary data.</text>
</comment>
<organism evidence="1 2">
    <name type="scientific">Helcococcus kunzii ATCC 51366</name>
    <dbReference type="NCBI Taxonomy" id="883114"/>
    <lineage>
        <taxon>Bacteria</taxon>
        <taxon>Bacillati</taxon>
        <taxon>Bacillota</taxon>
        <taxon>Tissierellia</taxon>
        <taxon>Tissierellales</taxon>
        <taxon>Peptoniphilaceae</taxon>
        <taxon>Helcococcus</taxon>
    </lineage>
</organism>
<reference evidence="1 2" key="1">
    <citation type="submission" date="2012-01" db="EMBL/GenBank/DDBJ databases">
        <title>The Genome Sequence of Helcococcus kunzii ATCC 51366.</title>
        <authorList>
            <consortium name="The Broad Institute Genome Sequencing Platform"/>
            <person name="Earl A."/>
            <person name="Ward D."/>
            <person name="Feldgarden M."/>
            <person name="Gevers D."/>
            <person name="Huys G."/>
            <person name="Young S.K."/>
            <person name="Zeng Q."/>
            <person name="Gargeya S."/>
            <person name="Fitzgerald M."/>
            <person name="Haas B."/>
            <person name="Abouelleil A."/>
            <person name="Alvarado L."/>
            <person name="Arachchi H.M."/>
            <person name="Berlin A."/>
            <person name="Chapman S.B."/>
            <person name="Gearin G."/>
            <person name="Goldberg J."/>
            <person name="Griggs A."/>
            <person name="Gujja S."/>
            <person name="Hansen M."/>
            <person name="Heiman D."/>
            <person name="Howarth C."/>
            <person name="Larimer J."/>
            <person name="Lui A."/>
            <person name="MacDonald P.J.P."/>
            <person name="McCowen C."/>
            <person name="Montmayeur A."/>
            <person name="Murphy C."/>
            <person name="Neiman D."/>
            <person name="Pearson M."/>
            <person name="Priest M."/>
            <person name="Roberts A."/>
            <person name="Saif S."/>
            <person name="Shea T."/>
            <person name="Sisk P."/>
            <person name="Stolte C."/>
            <person name="Sykes S."/>
            <person name="Wortman J."/>
            <person name="Nusbaum C."/>
            <person name="Birren B."/>
        </authorList>
    </citation>
    <scope>NUCLEOTIDE SEQUENCE [LARGE SCALE GENOMIC DNA]</scope>
    <source>
        <strain evidence="1 2">ATCC 51366</strain>
    </source>
</reference>
<name>H3NR99_9FIRM</name>
<protein>
    <submittedName>
        <fullName evidence="1">Uncharacterized protein</fullName>
    </submittedName>
</protein>
<evidence type="ECO:0000313" key="2">
    <source>
        <dbReference type="Proteomes" id="UP000004191"/>
    </source>
</evidence>
<dbReference type="Proteomes" id="UP000004191">
    <property type="component" value="Unassembled WGS sequence"/>
</dbReference>
<evidence type="ECO:0000313" key="1">
    <source>
        <dbReference type="EMBL" id="EHR31651.1"/>
    </source>
</evidence>
<accession>H3NR99</accession>
<sequence length="135" mass="15745">MSLLNNYYTFYQLENLGKRYGKDLFKIQKYYLNKIKLPDVDKFSNKDKAKLEILGEKLSNQISNQEKTIIEISNVISNYSNISFEEINNSFKNLRNDRLGGNMSEINVVSLFSGGGEINGLCTTRIYNYEWSYYC</sequence>
<gene>
    <name evidence="1" type="ORF">HMPREF9709_01860</name>
</gene>
<dbReference type="HOGENOM" id="CLU_1882883_0_0_9"/>
<proteinExistence type="predicted"/>
<dbReference type="EMBL" id="AGEI01000038">
    <property type="protein sequence ID" value="EHR31651.1"/>
    <property type="molecule type" value="Genomic_DNA"/>
</dbReference>
<dbReference type="AlphaFoldDB" id="H3NR99"/>